<dbReference type="InParanoid" id="A0A7J7CT17"/>
<keyword evidence="3" id="KW-1185">Reference proteome</keyword>
<evidence type="ECO:0000313" key="3">
    <source>
        <dbReference type="Proteomes" id="UP000593562"/>
    </source>
</evidence>
<proteinExistence type="predicted"/>
<dbReference type="GO" id="GO:0051983">
    <property type="term" value="P:regulation of chromosome segregation"/>
    <property type="evidence" value="ECO:0007669"/>
    <property type="project" value="InterPro"/>
</dbReference>
<dbReference type="AlphaFoldDB" id="A0A7J7CT17"/>
<comment type="caution">
    <text evidence="2">The sequence shown here is derived from an EMBL/GenBank/DDBJ whole genome shotgun (WGS) entry which is preliminary data.</text>
</comment>
<dbReference type="Proteomes" id="UP000593562">
    <property type="component" value="Unassembled WGS sequence"/>
</dbReference>
<protein>
    <submittedName>
        <fullName evidence="2">Uncharacterized protein</fullName>
    </submittedName>
</protein>
<gene>
    <name evidence="2" type="ORF">HS088_TW13G00134</name>
</gene>
<feature type="coiled-coil region" evidence="1">
    <location>
        <begin position="66"/>
        <end position="100"/>
    </location>
</feature>
<reference evidence="2 3" key="1">
    <citation type="journal article" date="2020" name="Nat. Commun.">
        <title>Genome of Tripterygium wilfordii and identification of cytochrome P450 involved in triptolide biosynthesis.</title>
        <authorList>
            <person name="Tu L."/>
            <person name="Su P."/>
            <person name="Zhang Z."/>
            <person name="Gao L."/>
            <person name="Wang J."/>
            <person name="Hu T."/>
            <person name="Zhou J."/>
            <person name="Zhang Y."/>
            <person name="Zhao Y."/>
            <person name="Liu Y."/>
            <person name="Song Y."/>
            <person name="Tong Y."/>
            <person name="Lu Y."/>
            <person name="Yang J."/>
            <person name="Xu C."/>
            <person name="Jia M."/>
            <person name="Peters R.J."/>
            <person name="Huang L."/>
            <person name="Gao W."/>
        </authorList>
    </citation>
    <scope>NUCLEOTIDE SEQUENCE [LARGE SCALE GENOMIC DNA]</scope>
    <source>
        <strain evidence="3">cv. XIE 37</strain>
        <tissue evidence="2">Leaf</tissue>
    </source>
</reference>
<keyword evidence="1" id="KW-0175">Coiled coil</keyword>
<sequence>MGDLSRNIDIDKLISYGDDLVAVLKDKRDVKTLTQCLEQSKSLHSSCYTDFNEIQSSIEVAADSDFDILQKELEEELQKERELMEELRVISNEINDLEHQRISFEEGKKNLKKL</sequence>
<name>A0A7J7CT17_TRIWF</name>
<dbReference type="InterPro" id="IPR044951">
    <property type="entry name" value="SPC24-like"/>
</dbReference>
<dbReference type="PANTHER" id="PTHR35730">
    <property type="entry name" value="KINETOCHORE PROTEIN SPC24 HOMOLOG-RELATED"/>
    <property type="match status" value="1"/>
</dbReference>
<evidence type="ECO:0000313" key="2">
    <source>
        <dbReference type="EMBL" id="KAF5737255.1"/>
    </source>
</evidence>
<evidence type="ECO:0000256" key="1">
    <source>
        <dbReference type="SAM" id="Coils"/>
    </source>
</evidence>
<organism evidence="2 3">
    <name type="scientific">Tripterygium wilfordii</name>
    <name type="common">Thunder God vine</name>
    <dbReference type="NCBI Taxonomy" id="458696"/>
    <lineage>
        <taxon>Eukaryota</taxon>
        <taxon>Viridiplantae</taxon>
        <taxon>Streptophyta</taxon>
        <taxon>Embryophyta</taxon>
        <taxon>Tracheophyta</taxon>
        <taxon>Spermatophyta</taxon>
        <taxon>Magnoliopsida</taxon>
        <taxon>eudicotyledons</taxon>
        <taxon>Gunneridae</taxon>
        <taxon>Pentapetalae</taxon>
        <taxon>rosids</taxon>
        <taxon>fabids</taxon>
        <taxon>Celastrales</taxon>
        <taxon>Celastraceae</taxon>
        <taxon>Tripterygium</taxon>
    </lineage>
</organism>
<accession>A0A7J7CT17</accession>
<dbReference type="EMBL" id="JAAARO010000013">
    <property type="protein sequence ID" value="KAF5737255.1"/>
    <property type="molecule type" value="Genomic_DNA"/>
</dbReference>
<dbReference type="PANTHER" id="PTHR35730:SF2">
    <property type="entry name" value="KINETOCHORE PROTEIN SPC24 HOMOLOG-RELATED"/>
    <property type="match status" value="1"/>
</dbReference>